<reference evidence="1 2" key="1">
    <citation type="journal article" date="2018" name="PLoS ONE">
        <title>The draft genome of Kipferlia bialata reveals reductive genome evolution in fornicate parasites.</title>
        <authorList>
            <person name="Tanifuji G."/>
            <person name="Takabayashi S."/>
            <person name="Kume K."/>
            <person name="Takagi M."/>
            <person name="Nakayama T."/>
            <person name="Kamikawa R."/>
            <person name="Inagaki Y."/>
            <person name="Hashimoto T."/>
        </authorList>
    </citation>
    <scope>NUCLEOTIDE SEQUENCE [LARGE SCALE GENOMIC DNA]</scope>
    <source>
        <strain evidence="1">NY0173</strain>
    </source>
</reference>
<sequence>MTHQAGQYRHCTRRRVVSAVCRWYRPDPQAAQ</sequence>
<feature type="non-terminal residue" evidence="1">
    <location>
        <position position="1"/>
    </location>
</feature>
<keyword evidence="2" id="KW-1185">Reference proteome</keyword>
<proteinExistence type="predicted"/>
<evidence type="ECO:0000313" key="2">
    <source>
        <dbReference type="Proteomes" id="UP000265618"/>
    </source>
</evidence>
<organism evidence="1 2">
    <name type="scientific">Kipferlia bialata</name>
    <dbReference type="NCBI Taxonomy" id="797122"/>
    <lineage>
        <taxon>Eukaryota</taxon>
        <taxon>Metamonada</taxon>
        <taxon>Carpediemonas-like organisms</taxon>
        <taxon>Kipferlia</taxon>
    </lineage>
</organism>
<evidence type="ECO:0000313" key="1">
    <source>
        <dbReference type="EMBL" id="GCA65161.1"/>
    </source>
</evidence>
<gene>
    <name evidence="1" type="ORF">KIPB_016416</name>
</gene>
<accession>A0A391NVK6</accession>
<name>A0A391NVK6_9EUKA</name>
<protein>
    <submittedName>
        <fullName evidence="1">Uncharacterized protein</fullName>
    </submittedName>
</protein>
<dbReference type="EMBL" id="BDIP01010010">
    <property type="protein sequence ID" value="GCA65161.1"/>
    <property type="molecule type" value="Genomic_DNA"/>
</dbReference>
<comment type="caution">
    <text evidence="1">The sequence shown here is derived from an EMBL/GenBank/DDBJ whole genome shotgun (WGS) entry which is preliminary data.</text>
</comment>
<dbReference type="Proteomes" id="UP000265618">
    <property type="component" value="Unassembled WGS sequence"/>
</dbReference>
<dbReference type="AlphaFoldDB" id="A0A391NVK6"/>